<comment type="similarity">
    <text evidence="1">Belongs to the eukaryotic ribosomal protein eS19 family.</text>
</comment>
<dbReference type="GO" id="GO:0003723">
    <property type="term" value="F:RNA binding"/>
    <property type="evidence" value="ECO:0007669"/>
    <property type="project" value="TreeGrafter"/>
</dbReference>
<evidence type="ECO:0000256" key="2">
    <source>
        <dbReference type="ARBA" id="ARBA00022980"/>
    </source>
</evidence>
<evidence type="ECO:0000313" key="5">
    <source>
        <dbReference type="EMBL" id="CAI8021354.1"/>
    </source>
</evidence>
<dbReference type="PANTHER" id="PTHR11710:SF0">
    <property type="entry name" value="40S RIBOSOMAL PROTEIN S19"/>
    <property type="match status" value="1"/>
</dbReference>
<dbReference type="InterPro" id="IPR001266">
    <property type="entry name" value="Ribosomal_eS19"/>
</dbReference>
<evidence type="ECO:0000313" key="6">
    <source>
        <dbReference type="Proteomes" id="UP001174909"/>
    </source>
</evidence>
<dbReference type="EMBL" id="CASHTH010001885">
    <property type="protein sequence ID" value="CAI8021354.1"/>
    <property type="molecule type" value="Genomic_DNA"/>
</dbReference>
<name>A0AA35WI80_GEOBA</name>
<keyword evidence="2 5" id="KW-0689">Ribosomal protein</keyword>
<dbReference type="GO" id="GO:0003735">
    <property type="term" value="F:structural constituent of ribosome"/>
    <property type="evidence" value="ECO:0007669"/>
    <property type="project" value="InterPro"/>
</dbReference>
<proteinExistence type="inferred from homology"/>
<dbReference type="GO" id="GO:0006412">
    <property type="term" value="P:translation"/>
    <property type="evidence" value="ECO:0007669"/>
    <property type="project" value="InterPro"/>
</dbReference>
<dbReference type="Gene3D" id="1.10.10.10">
    <property type="entry name" value="Winged helix-like DNA-binding domain superfamily/Winged helix DNA-binding domain"/>
    <property type="match status" value="1"/>
</dbReference>
<dbReference type="SMART" id="SM01413">
    <property type="entry name" value="Ribosomal_S19e"/>
    <property type="match status" value="1"/>
</dbReference>
<dbReference type="InterPro" id="IPR036388">
    <property type="entry name" value="WH-like_DNA-bd_sf"/>
</dbReference>
<dbReference type="Pfam" id="PF01090">
    <property type="entry name" value="Ribosomal_S19e"/>
    <property type="match status" value="1"/>
</dbReference>
<reference evidence="5" key="1">
    <citation type="submission" date="2023-03" db="EMBL/GenBank/DDBJ databases">
        <authorList>
            <person name="Steffen K."/>
            <person name="Cardenas P."/>
        </authorList>
    </citation>
    <scope>NUCLEOTIDE SEQUENCE</scope>
</reference>
<evidence type="ECO:0000256" key="3">
    <source>
        <dbReference type="ARBA" id="ARBA00023274"/>
    </source>
</evidence>
<accession>A0AA35WI80</accession>
<dbReference type="GO" id="GO:0022627">
    <property type="term" value="C:cytosolic small ribosomal subunit"/>
    <property type="evidence" value="ECO:0007669"/>
    <property type="project" value="TreeGrafter"/>
</dbReference>
<sequence>MPFGGVTVKDVPSHEFIKALSEWLKKSGKIKLPDYVDYAKTAKHKELAPYDKDWYYVRAASVVRHIYLRRGVGVGALRKVYGGRKRRGTRPGRYVLAFASVHRHVLQQLEMMKLIEQDEENGGRRITSKGQKDLDQIAGQVITDKKK</sequence>
<evidence type="ECO:0000256" key="4">
    <source>
        <dbReference type="SAM" id="MobiDB-lite"/>
    </source>
</evidence>
<comment type="caution">
    <text evidence="5">The sequence shown here is derived from an EMBL/GenBank/DDBJ whole genome shotgun (WGS) entry which is preliminary data.</text>
</comment>
<dbReference type="InterPro" id="IPR036390">
    <property type="entry name" value="WH_DNA-bd_sf"/>
</dbReference>
<gene>
    <name evidence="5" type="ORF">GBAR_LOCUS12673</name>
</gene>
<dbReference type="Proteomes" id="UP001174909">
    <property type="component" value="Unassembled WGS sequence"/>
</dbReference>
<keyword evidence="6" id="KW-1185">Reference proteome</keyword>
<dbReference type="AlphaFoldDB" id="A0AA35WI80"/>
<dbReference type="GO" id="GO:0000028">
    <property type="term" value="P:ribosomal small subunit assembly"/>
    <property type="evidence" value="ECO:0007669"/>
    <property type="project" value="TreeGrafter"/>
</dbReference>
<feature type="region of interest" description="Disordered" evidence="4">
    <location>
        <begin position="120"/>
        <end position="147"/>
    </location>
</feature>
<dbReference type="PANTHER" id="PTHR11710">
    <property type="entry name" value="40S RIBOSOMAL PROTEIN S19"/>
    <property type="match status" value="1"/>
</dbReference>
<evidence type="ECO:0000256" key="1">
    <source>
        <dbReference type="ARBA" id="ARBA00010014"/>
    </source>
</evidence>
<protein>
    <submittedName>
        <fullName evidence="5">40S ribosomal protein S19</fullName>
    </submittedName>
</protein>
<organism evidence="5 6">
    <name type="scientific">Geodia barretti</name>
    <name type="common">Barrett's horny sponge</name>
    <dbReference type="NCBI Taxonomy" id="519541"/>
    <lineage>
        <taxon>Eukaryota</taxon>
        <taxon>Metazoa</taxon>
        <taxon>Porifera</taxon>
        <taxon>Demospongiae</taxon>
        <taxon>Heteroscleromorpha</taxon>
        <taxon>Tetractinellida</taxon>
        <taxon>Astrophorina</taxon>
        <taxon>Geodiidae</taxon>
        <taxon>Geodia</taxon>
    </lineage>
</organism>
<dbReference type="FunFam" id="1.10.10.10:FF:000118">
    <property type="entry name" value="40S ribosomal protein S19"/>
    <property type="match status" value="1"/>
</dbReference>
<keyword evidence="3" id="KW-0687">Ribonucleoprotein</keyword>
<dbReference type="SUPFAM" id="SSF46785">
    <property type="entry name" value="Winged helix' DNA-binding domain"/>
    <property type="match status" value="1"/>
</dbReference>